<dbReference type="EMBL" id="CP021354">
    <property type="protein sequence ID" value="AWK73857.1"/>
    <property type="molecule type" value="Genomic_DNA"/>
</dbReference>
<protein>
    <submittedName>
        <fullName evidence="1">Uncharacterized protein</fullName>
    </submittedName>
</protein>
<dbReference type="KEGG" id="roz:CBI38_22125"/>
<accession>A0A2S2BZ05</accession>
<reference evidence="1 2" key="1">
    <citation type="submission" date="2017-05" db="EMBL/GenBank/DDBJ databases">
        <title>Isolation of Rhodococcus sp. S2-17 biodegrading of BP-3.</title>
        <authorList>
            <person name="Lee Y."/>
            <person name="Kim K.H."/>
            <person name="Chun B.H."/>
            <person name="Jung H.S."/>
            <person name="Jeon C.O."/>
        </authorList>
    </citation>
    <scope>NUCLEOTIDE SEQUENCE [LARGE SCALE GENOMIC DNA]</scope>
    <source>
        <strain evidence="1 2">S2-17</strain>
    </source>
</reference>
<name>A0A2S2BZ05_9NOCA</name>
<keyword evidence="2" id="KW-1185">Reference proteome</keyword>
<gene>
    <name evidence="1" type="ORF">CBI38_22125</name>
</gene>
<dbReference type="AlphaFoldDB" id="A0A2S2BZ05"/>
<evidence type="ECO:0000313" key="2">
    <source>
        <dbReference type="Proteomes" id="UP000245711"/>
    </source>
</evidence>
<sequence length="176" mass="19734">MGGDDRDVRCPEEVEILHGLFGRGRPVPGRYAHTRIQLHGTFPATQLVLAPVLAGKVEVRFLRMAAHVLCESRTKPFGPFSFRDRYLPRLRVAPRRRLLRQLEDPRDHLTRHLTGQKGPATDPLVEKRRENTCGRVRVGCRNSGVGHVEISSGSLALEHALGNVRPRYAGVSAPRR</sequence>
<dbReference type="Proteomes" id="UP000245711">
    <property type="component" value="Chromosome"/>
</dbReference>
<organism evidence="1 2">
    <name type="scientific">Rhodococcus oxybenzonivorans</name>
    <dbReference type="NCBI Taxonomy" id="1990687"/>
    <lineage>
        <taxon>Bacteria</taxon>
        <taxon>Bacillati</taxon>
        <taxon>Actinomycetota</taxon>
        <taxon>Actinomycetes</taxon>
        <taxon>Mycobacteriales</taxon>
        <taxon>Nocardiaceae</taxon>
        <taxon>Rhodococcus</taxon>
    </lineage>
</organism>
<proteinExistence type="predicted"/>
<evidence type="ECO:0000313" key="1">
    <source>
        <dbReference type="EMBL" id="AWK73857.1"/>
    </source>
</evidence>